<accession>A0A6A4ECU7</accession>
<reference evidence="1 2" key="1">
    <citation type="submission" date="2018-08" db="EMBL/GenBank/DDBJ databases">
        <title>Genomic investigation of the strawberry pathogen Phytophthora fragariae indicates pathogenicity is determined by transcriptional variation in three key races.</title>
        <authorList>
            <person name="Adams T.M."/>
            <person name="Armitage A.D."/>
            <person name="Sobczyk M.K."/>
            <person name="Bates H.J."/>
            <person name="Dunwell J.M."/>
            <person name="Nellist C.F."/>
            <person name="Harrison R.J."/>
        </authorList>
    </citation>
    <scope>NUCLEOTIDE SEQUENCE [LARGE SCALE GENOMIC DNA]</scope>
    <source>
        <strain evidence="1 2">SCRP333</strain>
    </source>
</reference>
<dbReference type="AlphaFoldDB" id="A0A6A4ECU7"/>
<organism evidence="1 2">
    <name type="scientific">Phytophthora rubi</name>
    <dbReference type="NCBI Taxonomy" id="129364"/>
    <lineage>
        <taxon>Eukaryota</taxon>
        <taxon>Sar</taxon>
        <taxon>Stramenopiles</taxon>
        <taxon>Oomycota</taxon>
        <taxon>Peronosporomycetes</taxon>
        <taxon>Peronosporales</taxon>
        <taxon>Peronosporaceae</taxon>
        <taxon>Phytophthora</taxon>
    </lineage>
</organism>
<evidence type="ECO:0000313" key="2">
    <source>
        <dbReference type="Proteomes" id="UP000434957"/>
    </source>
</evidence>
<dbReference type="Proteomes" id="UP000434957">
    <property type="component" value="Unassembled WGS sequence"/>
</dbReference>
<proteinExistence type="predicted"/>
<protein>
    <submittedName>
        <fullName evidence="1">Uncharacterized protein</fullName>
    </submittedName>
</protein>
<dbReference type="EMBL" id="QXFT01001503">
    <property type="protein sequence ID" value="KAE9316975.1"/>
    <property type="molecule type" value="Genomic_DNA"/>
</dbReference>
<evidence type="ECO:0000313" key="1">
    <source>
        <dbReference type="EMBL" id="KAE9316975.1"/>
    </source>
</evidence>
<gene>
    <name evidence="1" type="ORF">PR003_g18592</name>
</gene>
<comment type="caution">
    <text evidence="1">The sequence shown here is derived from an EMBL/GenBank/DDBJ whole genome shotgun (WGS) entry which is preliminary data.</text>
</comment>
<sequence>MDIVNTLFGGEHVPLSNTPAPAQLLQHKIRSTPRSMEMTKFD</sequence>
<name>A0A6A4ECU7_9STRA</name>
<keyword evidence="2" id="KW-1185">Reference proteome</keyword>